<name>A0A379YRK4_SERMA</name>
<sequence length="350" mass="39352">MRCWANKALQQAVHLLHHLRFAVQLVRAELLNGVDAVFLHVTGHDAGESAAQRGGQLLRRLVRIKIEVRHVLMGRLERQLQIRRDADRPVKAVGVAGVAAVFLHQRHGFFHLPRHFRRIVDDDGVMAARFVAQRVHDELVQHAEVVGALFWPGQDQRQHLFTVLRVHQDTQQVQQLFGGADAAREDNDAMRDAHEGFQAFFDVRHDHQLVHQRVRRLGGDDRRLGHADEAAVAVTLLRVTDRRAFHRRFHRARPAAGADVQLAQAQLAADLARVQIFVLVDRVAAPAHHHVGIFIQMQRACIAQDGKYQVGDVGPSFPDSGAGNGRRWRFGRARTGCRAARRTGWPAANG</sequence>
<dbReference type="EMBL" id="UGYK01000002">
    <property type="protein sequence ID" value="SUI48355.1"/>
    <property type="molecule type" value="Genomic_DNA"/>
</dbReference>
<organism evidence="1 2">
    <name type="scientific">Serratia marcescens</name>
    <dbReference type="NCBI Taxonomy" id="615"/>
    <lineage>
        <taxon>Bacteria</taxon>
        <taxon>Pseudomonadati</taxon>
        <taxon>Pseudomonadota</taxon>
        <taxon>Gammaproteobacteria</taxon>
        <taxon>Enterobacterales</taxon>
        <taxon>Yersiniaceae</taxon>
        <taxon>Serratia</taxon>
    </lineage>
</organism>
<protein>
    <submittedName>
        <fullName evidence="1">Uncharacterized protein</fullName>
    </submittedName>
</protein>
<evidence type="ECO:0000313" key="2">
    <source>
        <dbReference type="Proteomes" id="UP000254765"/>
    </source>
</evidence>
<gene>
    <name evidence="1" type="ORF">NCTC10211_02230</name>
</gene>
<reference evidence="1 2" key="1">
    <citation type="submission" date="2018-06" db="EMBL/GenBank/DDBJ databases">
        <authorList>
            <consortium name="Pathogen Informatics"/>
            <person name="Doyle S."/>
        </authorList>
    </citation>
    <scope>NUCLEOTIDE SEQUENCE [LARGE SCALE GENOMIC DNA]</scope>
    <source>
        <strain evidence="1 2">NCTC10211</strain>
    </source>
</reference>
<evidence type="ECO:0000313" key="1">
    <source>
        <dbReference type="EMBL" id="SUI48355.1"/>
    </source>
</evidence>
<dbReference type="AlphaFoldDB" id="A0A379YRK4"/>
<dbReference type="Proteomes" id="UP000254765">
    <property type="component" value="Unassembled WGS sequence"/>
</dbReference>
<proteinExistence type="predicted"/>
<accession>A0A379YRK4</accession>